<keyword evidence="9" id="KW-0234">DNA repair</keyword>
<protein>
    <recommendedName>
        <fullName evidence="13">8-oxo-dGTP diphosphatase</fullName>
        <ecNumber evidence="12">3.6.1.55</ecNumber>
    </recommendedName>
    <alternativeName>
        <fullName evidence="16">7,8-dihydro-8-oxoguanine-triphosphatase</fullName>
    </alternativeName>
    <alternativeName>
        <fullName evidence="15">Mutator protein MutT</fullName>
    </alternativeName>
    <alternativeName>
        <fullName evidence="14">dGTP pyrophosphohydrolase</fullName>
    </alternativeName>
</protein>
<comment type="similarity">
    <text evidence="2">Belongs to the Nudix hydrolase family.</text>
</comment>
<evidence type="ECO:0000256" key="14">
    <source>
        <dbReference type="ARBA" id="ARBA00041592"/>
    </source>
</evidence>
<evidence type="ECO:0000256" key="11">
    <source>
        <dbReference type="ARBA" id="ARBA00036904"/>
    </source>
</evidence>
<dbReference type="InterPro" id="IPR029119">
    <property type="entry name" value="MutY_C"/>
</dbReference>
<dbReference type="EMBL" id="AYEU01000006">
    <property type="protein sequence ID" value="ESK51286.1"/>
    <property type="molecule type" value="Genomic_DNA"/>
</dbReference>
<evidence type="ECO:0000256" key="2">
    <source>
        <dbReference type="ARBA" id="ARBA00005582"/>
    </source>
</evidence>
<evidence type="ECO:0000256" key="4">
    <source>
        <dbReference type="ARBA" id="ARBA00022705"/>
    </source>
</evidence>
<organism evidence="18 19">
    <name type="scientific">Acinetobacter brisouii CIP 110357</name>
    <dbReference type="NCBI Taxonomy" id="1341683"/>
    <lineage>
        <taxon>Bacteria</taxon>
        <taxon>Pseudomonadati</taxon>
        <taxon>Pseudomonadota</taxon>
        <taxon>Gammaproteobacteria</taxon>
        <taxon>Moraxellales</taxon>
        <taxon>Moraxellaceae</taxon>
        <taxon>Acinetobacter</taxon>
    </lineage>
</organism>
<keyword evidence="4" id="KW-0235">DNA replication</keyword>
<evidence type="ECO:0000256" key="13">
    <source>
        <dbReference type="ARBA" id="ARBA00040794"/>
    </source>
</evidence>
<evidence type="ECO:0000256" key="9">
    <source>
        <dbReference type="ARBA" id="ARBA00023204"/>
    </source>
</evidence>
<dbReference type="GO" id="GO:0044716">
    <property type="term" value="F:8-oxo-GDP phosphatase activity"/>
    <property type="evidence" value="ECO:0007669"/>
    <property type="project" value="TreeGrafter"/>
</dbReference>
<dbReference type="GO" id="GO:0006281">
    <property type="term" value="P:DNA repair"/>
    <property type="evidence" value="ECO:0007669"/>
    <property type="project" value="UniProtKB-KW"/>
</dbReference>
<dbReference type="InterPro" id="IPR022998">
    <property type="entry name" value="ThiamineP_synth_TenI"/>
</dbReference>
<comment type="catalytic activity">
    <reaction evidence="11">
        <text>8-oxo-GTP + H2O = 8-oxo-GMP + diphosphate + H(+)</text>
        <dbReference type="Rhea" id="RHEA:67616"/>
        <dbReference type="ChEBI" id="CHEBI:15377"/>
        <dbReference type="ChEBI" id="CHEBI:15378"/>
        <dbReference type="ChEBI" id="CHEBI:33019"/>
        <dbReference type="ChEBI" id="CHEBI:143553"/>
        <dbReference type="ChEBI" id="CHEBI:145694"/>
    </reaction>
</comment>
<evidence type="ECO:0000313" key="19">
    <source>
        <dbReference type="Proteomes" id="UP000018418"/>
    </source>
</evidence>
<keyword evidence="19" id="KW-1185">Reference proteome</keyword>
<dbReference type="PROSITE" id="PS51462">
    <property type="entry name" value="NUDIX"/>
    <property type="match status" value="1"/>
</dbReference>
<keyword evidence="3" id="KW-0515">Mutator protein</keyword>
<dbReference type="GO" id="GO:0006260">
    <property type="term" value="P:DNA replication"/>
    <property type="evidence" value="ECO:0007669"/>
    <property type="project" value="UniProtKB-KW"/>
</dbReference>
<proteinExistence type="inferred from homology"/>
<dbReference type="PANTHER" id="PTHR47707">
    <property type="entry name" value="8-OXO-DGTP DIPHOSPHATASE"/>
    <property type="match status" value="1"/>
</dbReference>
<dbReference type="PATRIC" id="fig|1341683.3.peg.1783"/>
<reference evidence="18 19" key="1">
    <citation type="submission" date="2013-10" db="EMBL/GenBank/DDBJ databases">
        <title>The Genome Sequence of Acinetobacter brisouii CIP 110357.</title>
        <authorList>
            <consortium name="The Broad Institute Genomics Platform"/>
            <consortium name="The Broad Institute Genome Sequencing Center for Infectious Disease"/>
            <person name="Cerqueira G."/>
            <person name="Feldgarden M."/>
            <person name="Courvalin P."/>
            <person name="Grillot-Courvalin C."/>
            <person name="Clermont D."/>
            <person name="Rocha E."/>
            <person name="Yoon E.-J."/>
            <person name="Nemec A."/>
            <person name="Young S.K."/>
            <person name="Zeng Q."/>
            <person name="Gargeya S."/>
            <person name="Fitzgerald M."/>
            <person name="Abouelleil A."/>
            <person name="Alvarado L."/>
            <person name="Berlin A.M."/>
            <person name="Chapman S.B."/>
            <person name="Gainer-Dewar J."/>
            <person name="Goldberg J."/>
            <person name="Gnerre S."/>
            <person name="Griggs A."/>
            <person name="Gujja S."/>
            <person name="Hansen M."/>
            <person name="Howarth C."/>
            <person name="Imamovic A."/>
            <person name="Ireland A."/>
            <person name="Larimer J."/>
            <person name="McCowan C."/>
            <person name="Murphy C."/>
            <person name="Pearson M."/>
            <person name="Poon T.W."/>
            <person name="Priest M."/>
            <person name="Roberts A."/>
            <person name="Saif S."/>
            <person name="Shea T."/>
            <person name="Sykes S."/>
            <person name="Wortman J."/>
            <person name="Nusbaum C."/>
            <person name="Birren B."/>
        </authorList>
    </citation>
    <scope>NUCLEOTIDE SEQUENCE [LARGE SCALE GENOMIC DNA]</scope>
    <source>
        <strain evidence="18 19">CIP 110357</strain>
    </source>
</reference>
<dbReference type="GO" id="GO:0046872">
    <property type="term" value="F:metal ion binding"/>
    <property type="evidence" value="ECO:0007669"/>
    <property type="project" value="UniProtKB-KW"/>
</dbReference>
<dbReference type="Pfam" id="PF14815">
    <property type="entry name" value="NUDIX_4"/>
    <property type="match status" value="1"/>
</dbReference>
<keyword evidence="6" id="KW-0227">DNA damage</keyword>
<dbReference type="PANTHER" id="PTHR47707:SF1">
    <property type="entry name" value="NUDIX HYDROLASE FAMILY PROTEIN"/>
    <property type="match status" value="1"/>
</dbReference>
<dbReference type="InterPro" id="IPR000086">
    <property type="entry name" value="NUDIX_hydrolase_dom"/>
</dbReference>
<sequence>MQKSHVEVAIGLLFSKTRVLVGWRDVKQHQGNKAEFPGGKVEQGETAQQACRREVLEEVGIDLVDWHPFEQIQHEYDDIIVHLHVFFSDVPEALLAQIQQPWQWYSRTELAALNFPKANRALIQRLLFPQQIKIRTQLQELTSLTEGQAIYYRPEQQAELEIIKTLPAEQLGKLILNQTLAEQLSAEQQRQLAAIHLKQPQLLATQQGELRVGQCYVAACHDLQSLKHAQQIGCDAALLSPVLATATHPEATGLGWIQFQNWAEQVDLPVIALGGLKAEDLAIAQQHAAYGIAGISQV</sequence>
<dbReference type="RefSeq" id="WP_004900180.1">
    <property type="nucleotide sequence ID" value="NZ_BBTI01000002.1"/>
</dbReference>
<keyword evidence="8" id="KW-0460">Magnesium</keyword>
<feature type="domain" description="Nudix hydrolase" evidence="17">
    <location>
        <begin position="3"/>
        <end position="128"/>
    </location>
</feature>
<keyword evidence="5" id="KW-0479">Metal-binding</keyword>
<dbReference type="InterPro" id="IPR013785">
    <property type="entry name" value="Aldolase_TIM"/>
</dbReference>
<dbReference type="GO" id="GO:0035539">
    <property type="term" value="F:8-oxo-7,8-dihydrodeoxyguanosine triphosphate pyrophosphatase activity"/>
    <property type="evidence" value="ECO:0007669"/>
    <property type="project" value="UniProtKB-EC"/>
</dbReference>
<dbReference type="SUPFAM" id="SSF51391">
    <property type="entry name" value="Thiamin phosphate synthase"/>
    <property type="match status" value="1"/>
</dbReference>
<evidence type="ECO:0000256" key="16">
    <source>
        <dbReference type="ARBA" id="ARBA00042798"/>
    </source>
</evidence>
<comment type="cofactor">
    <cofactor evidence="1">
        <name>Mg(2+)</name>
        <dbReference type="ChEBI" id="CHEBI:18420"/>
    </cofactor>
</comment>
<dbReference type="GO" id="GO:0009228">
    <property type="term" value="P:thiamine biosynthetic process"/>
    <property type="evidence" value="ECO:0007669"/>
    <property type="project" value="UniProtKB-KW"/>
</dbReference>
<dbReference type="InterPro" id="IPR020084">
    <property type="entry name" value="NUDIX_hydrolase_CS"/>
</dbReference>
<dbReference type="GO" id="GO:0044715">
    <property type="term" value="F:8-oxo-dGDP phosphatase activity"/>
    <property type="evidence" value="ECO:0007669"/>
    <property type="project" value="TreeGrafter"/>
</dbReference>
<evidence type="ECO:0000256" key="5">
    <source>
        <dbReference type="ARBA" id="ARBA00022723"/>
    </source>
</evidence>
<evidence type="ECO:0000256" key="6">
    <source>
        <dbReference type="ARBA" id="ARBA00022763"/>
    </source>
</evidence>
<dbReference type="STRING" id="396323.VH98_01985"/>
<name>V2URS0_9GAMM</name>
<dbReference type="SUPFAM" id="SSF55811">
    <property type="entry name" value="Nudix"/>
    <property type="match status" value="1"/>
</dbReference>
<dbReference type="InterPro" id="IPR047127">
    <property type="entry name" value="MutT-like"/>
</dbReference>
<gene>
    <name evidence="18" type="ORF">P255_01796</name>
</gene>
<dbReference type="InterPro" id="IPR015797">
    <property type="entry name" value="NUDIX_hydrolase-like_dom_sf"/>
</dbReference>
<accession>V2URS0</accession>
<dbReference type="Gene3D" id="3.90.79.10">
    <property type="entry name" value="Nucleoside Triphosphate Pyrophosphohydrolase"/>
    <property type="match status" value="1"/>
</dbReference>
<dbReference type="CDD" id="cd00564">
    <property type="entry name" value="TMP_TenI"/>
    <property type="match status" value="1"/>
</dbReference>
<evidence type="ECO:0000256" key="8">
    <source>
        <dbReference type="ARBA" id="ARBA00022842"/>
    </source>
</evidence>
<evidence type="ECO:0000256" key="7">
    <source>
        <dbReference type="ARBA" id="ARBA00022801"/>
    </source>
</evidence>
<evidence type="ECO:0000256" key="15">
    <source>
        <dbReference type="ARBA" id="ARBA00041979"/>
    </source>
</evidence>
<dbReference type="GO" id="GO:0008413">
    <property type="term" value="F:8-oxo-7,8-dihydroguanosine triphosphate pyrophosphatase activity"/>
    <property type="evidence" value="ECO:0007669"/>
    <property type="project" value="TreeGrafter"/>
</dbReference>
<dbReference type="AlphaFoldDB" id="V2URS0"/>
<dbReference type="InterPro" id="IPR020476">
    <property type="entry name" value="Nudix_hydrolase"/>
</dbReference>
<dbReference type="Pfam" id="PF02581">
    <property type="entry name" value="TMP-TENI"/>
    <property type="match status" value="1"/>
</dbReference>
<evidence type="ECO:0000259" key="17">
    <source>
        <dbReference type="PROSITE" id="PS51462"/>
    </source>
</evidence>
<evidence type="ECO:0000256" key="3">
    <source>
        <dbReference type="ARBA" id="ARBA00022457"/>
    </source>
</evidence>
<dbReference type="Proteomes" id="UP000018418">
    <property type="component" value="Unassembled WGS sequence"/>
</dbReference>
<evidence type="ECO:0000256" key="1">
    <source>
        <dbReference type="ARBA" id="ARBA00001946"/>
    </source>
</evidence>
<dbReference type="EC" id="3.6.1.55" evidence="12"/>
<dbReference type="PRINTS" id="PR00502">
    <property type="entry name" value="NUDIXFAMILY"/>
</dbReference>
<dbReference type="Gene3D" id="3.20.20.70">
    <property type="entry name" value="Aldolase class I"/>
    <property type="match status" value="1"/>
</dbReference>
<comment type="caution">
    <text evidence="18">The sequence shown here is derived from an EMBL/GenBank/DDBJ whole genome shotgun (WGS) entry which is preliminary data.</text>
</comment>
<dbReference type="HOGENOM" id="CLU_076087_0_0_6"/>
<evidence type="ECO:0000256" key="10">
    <source>
        <dbReference type="ARBA" id="ARBA00035861"/>
    </source>
</evidence>
<evidence type="ECO:0000256" key="12">
    <source>
        <dbReference type="ARBA" id="ARBA00038905"/>
    </source>
</evidence>
<evidence type="ECO:0000313" key="18">
    <source>
        <dbReference type="EMBL" id="ESK51286.1"/>
    </source>
</evidence>
<dbReference type="PROSITE" id="PS00893">
    <property type="entry name" value="NUDIX_BOX"/>
    <property type="match status" value="1"/>
</dbReference>
<dbReference type="CDD" id="cd03425">
    <property type="entry name" value="NUDIX_MutT_NudA_like"/>
    <property type="match status" value="1"/>
</dbReference>
<dbReference type="OrthoDB" id="9810648at2"/>
<keyword evidence="7" id="KW-0378">Hydrolase</keyword>
<dbReference type="InterPro" id="IPR036206">
    <property type="entry name" value="ThiamineP_synth_sf"/>
</dbReference>
<comment type="catalytic activity">
    <reaction evidence="10">
        <text>8-oxo-dGTP + H2O = 8-oxo-dGMP + diphosphate + H(+)</text>
        <dbReference type="Rhea" id="RHEA:31575"/>
        <dbReference type="ChEBI" id="CHEBI:15377"/>
        <dbReference type="ChEBI" id="CHEBI:15378"/>
        <dbReference type="ChEBI" id="CHEBI:33019"/>
        <dbReference type="ChEBI" id="CHEBI:63224"/>
        <dbReference type="ChEBI" id="CHEBI:77896"/>
        <dbReference type="EC" id="3.6.1.55"/>
    </reaction>
</comment>